<dbReference type="eggNOG" id="KOG2619">
    <property type="taxonomic scope" value="Eukaryota"/>
</dbReference>
<reference evidence="14 15" key="1">
    <citation type="journal article" date="2007" name="Science">
        <title>Sea anemone genome reveals ancestral eumetazoan gene repertoire and genomic organization.</title>
        <authorList>
            <person name="Putnam N.H."/>
            <person name="Srivastava M."/>
            <person name="Hellsten U."/>
            <person name="Dirks B."/>
            <person name="Chapman J."/>
            <person name="Salamov A."/>
            <person name="Terry A."/>
            <person name="Shapiro H."/>
            <person name="Lindquist E."/>
            <person name="Kapitonov V.V."/>
            <person name="Jurka J."/>
            <person name="Genikhovich G."/>
            <person name="Grigoriev I.V."/>
            <person name="Lucas S.M."/>
            <person name="Steele R.E."/>
            <person name="Finnerty J.R."/>
            <person name="Technau U."/>
            <person name="Martindale M.Q."/>
            <person name="Rokhsar D.S."/>
        </authorList>
    </citation>
    <scope>NUCLEOTIDE SEQUENCE [LARGE SCALE GENOMIC DNA]</scope>
    <source>
        <strain evidence="15">CH2 X CH6</strain>
    </source>
</reference>
<dbReference type="InterPro" id="IPR055270">
    <property type="entry name" value="Glyco_tran_10_C"/>
</dbReference>
<dbReference type="Pfam" id="PF17039">
    <property type="entry name" value="Glyco_tran_10_N"/>
    <property type="match status" value="1"/>
</dbReference>
<evidence type="ECO:0000256" key="6">
    <source>
        <dbReference type="ARBA" id="ARBA00022692"/>
    </source>
</evidence>
<keyword evidence="10" id="KW-0325">Glycoprotein</keyword>
<accession>A7S633</accession>
<comment type="similarity">
    <text evidence="3 11">Belongs to the glycosyltransferase 10 family.</text>
</comment>
<dbReference type="PANTHER" id="PTHR11929">
    <property type="entry name" value="ALPHA- 1,3 -FUCOSYLTRANSFERASE"/>
    <property type="match status" value="1"/>
</dbReference>
<dbReference type="EMBL" id="DS469585">
    <property type="protein sequence ID" value="EDO40908.1"/>
    <property type="molecule type" value="Genomic_DNA"/>
</dbReference>
<dbReference type="OMA" id="KTHERWV"/>
<dbReference type="InterPro" id="IPR001503">
    <property type="entry name" value="Glyco_trans_10"/>
</dbReference>
<evidence type="ECO:0000256" key="1">
    <source>
        <dbReference type="ARBA" id="ARBA00004167"/>
    </source>
</evidence>
<evidence type="ECO:0000256" key="4">
    <source>
        <dbReference type="ARBA" id="ARBA00022676"/>
    </source>
</evidence>
<dbReference type="EC" id="2.4.1.-" evidence="11"/>
<proteinExistence type="inferred from homology"/>
<dbReference type="SUPFAM" id="SSF53756">
    <property type="entry name" value="UDP-Glycosyltransferase/glycogen phosphorylase"/>
    <property type="match status" value="1"/>
</dbReference>
<protein>
    <recommendedName>
        <fullName evidence="11">Fucosyltransferase</fullName>
        <ecNumber evidence="11">2.4.1.-</ecNumber>
    </recommendedName>
</protein>
<sequence length="255" mass="30203">CELVYDRKDRPRSDALLFHSRDMPAISLMDYILKEKKTHERWVFFSKENPMNNPPSKRYDFYFNWTMTYKQESDIFISYGYYFPVKRKKKIPESVFLKNKKKLVVWTSSHCNLPRDDYVRELLKYIHVDVVGACANAVFQEGLDCPQNNKACNEKLKTYKFHLAFENTNCLDYITEKYWRALRDGVVPVVMGGSDYGSTVAIPGSFINVADFSTVKALADYLVYLDKNDTAYKEYFRWRQKYMTVHYSPWNCILC</sequence>
<evidence type="ECO:0000256" key="8">
    <source>
        <dbReference type="ARBA" id="ARBA00022989"/>
    </source>
</evidence>
<evidence type="ECO:0000256" key="2">
    <source>
        <dbReference type="ARBA" id="ARBA00004922"/>
    </source>
</evidence>
<evidence type="ECO:0000256" key="10">
    <source>
        <dbReference type="ARBA" id="ARBA00023180"/>
    </source>
</evidence>
<name>A7S633_NEMVE</name>
<comment type="pathway">
    <text evidence="2">Protein modification; protein glycosylation.</text>
</comment>
<evidence type="ECO:0000259" key="13">
    <source>
        <dbReference type="Pfam" id="PF17039"/>
    </source>
</evidence>
<keyword evidence="15" id="KW-1185">Reference proteome</keyword>
<feature type="non-terminal residue" evidence="14">
    <location>
        <position position="255"/>
    </location>
</feature>
<dbReference type="GO" id="GO:0046920">
    <property type="term" value="F:alpha-(1-&gt;3)-fucosyltransferase activity"/>
    <property type="evidence" value="ECO:0000318"/>
    <property type="project" value="GO_Central"/>
</dbReference>
<keyword evidence="7" id="KW-0735">Signal-anchor</keyword>
<keyword evidence="8" id="KW-1133">Transmembrane helix</keyword>
<dbReference type="HOGENOM" id="CLU_032075_3_0_1"/>
<keyword evidence="4 11" id="KW-0328">Glycosyltransferase</keyword>
<dbReference type="AlphaFoldDB" id="A7S633"/>
<keyword evidence="11" id="KW-0333">Golgi apparatus</keyword>
<evidence type="ECO:0000256" key="5">
    <source>
        <dbReference type="ARBA" id="ARBA00022679"/>
    </source>
</evidence>
<keyword evidence="6 11" id="KW-0812">Transmembrane</keyword>
<feature type="domain" description="Fucosyltransferase C-terminal" evidence="12">
    <location>
        <begin position="98"/>
        <end position="250"/>
    </location>
</feature>
<organism evidence="14 15">
    <name type="scientific">Nematostella vectensis</name>
    <name type="common">Starlet sea anemone</name>
    <dbReference type="NCBI Taxonomy" id="45351"/>
    <lineage>
        <taxon>Eukaryota</taxon>
        <taxon>Metazoa</taxon>
        <taxon>Cnidaria</taxon>
        <taxon>Anthozoa</taxon>
        <taxon>Hexacorallia</taxon>
        <taxon>Actiniaria</taxon>
        <taxon>Edwardsiidae</taxon>
        <taxon>Nematostella</taxon>
    </lineage>
</organism>
<dbReference type="InterPro" id="IPR038577">
    <property type="entry name" value="GT10-like_C_sf"/>
</dbReference>
<dbReference type="InParanoid" id="A7S633"/>
<evidence type="ECO:0000256" key="11">
    <source>
        <dbReference type="RuleBase" id="RU003832"/>
    </source>
</evidence>
<evidence type="ECO:0000256" key="7">
    <source>
        <dbReference type="ARBA" id="ARBA00022968"/>
    </source>
</evidence>
<feature type="non-terminal residue" evidence="14">
    <location>
        <position position="1"/>
    </location>
</feature>
<feature type="domain" description="Fucosyltransferase N-terminal" evidence="13">
    <location>
        <begin position="1"/>
        <end position="80"/>
    </location>
</feature>
<evidence type="ECO:0000259" key="12">
    <source>
        <dbReference type="Pfam" id="PF00852"/>
    </source>
</evidence>
<dbReference type="PANTHER" id="PTHR11929:SF145">
    <property type="entry name" value="ALPHA-(1,3)-FUCOSYLTRANSFERASE FUT-1"/>
    <property type="match status" value="1"/>
</dbReference>
<evidence type="ECO:0000256" key="9">
    <source>
        <dbReference type="ARBA" id="ARBA00023136"/>
    </source>
</evidence>
<dbReference type="Proteomes" id="UP000001593">
    <property type="component" value="Unassembled WGS sequence"/>
</dbReference>
<dbReference type="PhylomeDB" id="A7S633"/>
<evidence type="ECO:0000313" key="15">
    <source>
        <dbReference type="Proteomes" id="UP000001593"/>
    </source>
</evidence>
<dbReference type="InterPro" id="IPR031481">
    <property type="entry name" value="Glyco_tran_10_N"/>
</dbReference>
<dbReference type="UniPathway" id="UPA00378"/>
<gene>
    <name evidence="14" type="ORF">NEMVEDRAFT_v1g24774</name>
</gene>
<dbReference type="Gene3D" id="3.40.50.11660">
    <property type="entry name" value="Glycosyl transferase family 10, C-terminal domain"/>
    <property type="match status" value="1"/>
</dbReference>
<dbReference type="FunFam" id="3.40.50.11660:FF:000006">
    <property type="entry name" value="Alpha-(1,3)-fucosyltransferase C"/>
    <property type="match status" value="1"/>
</dbReference>
<evidence type="ECO:0000256" key="3">
    <source>
        <dbReference type="ARBA" id="ARBA00008919"/>
    </source>
</evidence>
<evidence type="ECO:0000313" key="14">
    <source>
        <dbReference type="EMBL" id="EDO40908.1"/>
    </source>
</evidence>
<keyword evidence="5 11" id="KW-0808">Transferase</keyword>
<dbReference type="STRING" id="45351.A7S633"/>
<dbReference type="GO" id="GO:0032580">
    <property type="term" value="C:Golgi cisterna membrane"/>
    <property type="evidence" value="ECO:0007669"/>
    <property type="project" value="UniProtKB-SubCell"/>
</dbReference>
<dbReference type="Pfam" id="PF00852">
    <property type="entry name" value="Glyco_transf_10"/>
    <property type="match status" value="1"/>
</dbReference>
<comment type="subcellular location">
    <subcellularLocation>
        <location evidence="11">Golgi apparatus</location>
        <location evidence="11">Golgi stack membrane</location>
        <topology evidence="11">Single-pass type II membrane protein</topology>
    </subcellularLocation>
    <subcellularLocation>
        <location evidence="1">Membrane</location>
        <topology evidence="1">Single-pass membrane protein</topology>
    </subcellularLocation>
</comment>
<dbReference type="FunCoup" id="A7S633">
    <property type="interactions" value="19"/>
</dbReference>
<keyword evidence="9" id="KW-0472">Membrane</keyword>